<proteinExistence type="predicted"/>
<name>A0ABP7IWS6_9ACTN</name>
<evidence type="ECO:0000313" key="1">
    <source>
        <dbReference type="EMBL" id="GAA3828909.1"/>
    </source>
</evidence>
<evidence type="ECO:0000313" key="2">
    <source>
        <dbReference type="Proteomes" id="UP001500888"/>
    </source>
</evidence>
<evidence type="ECO:0008006" key="3">
    <source>
        <dbReference type="Google" id="ProtNLM"/>
    </source>
</evidence>
<protein>
    <recommendedName>
        <fullName evidence="3">Collagen-like protein</fullName>
    </recommendedName>
</protein>
<reference evidence="2" key="1">
    <citation type="journal article" date="2019" name="Int. J. Syst. Evol. Microbiol.">
        <title>The Global Catalogue of Microorganisms (GCM) 10K type strain sequencing project: providing services to taxonomists for standard genome sequencing and annotation.</title>
        <authorList>
            <consortium name="The Broad Institute Genomics Platform"/>
            <consortium name="The Broad Institute Genome Sequencing Center for Infectious Disease"/>
            <person name="Wu L."/>
            <person name="Ma J."/>
        </authorList>
    </citation>
    <scope>NUCLEOTIDE SEQUENCE [LARGE SCALE GENOMIC DNA]</scope>
    <source>
        <strain evidence="2">JCM 16908</strain>
    </source>
</reference>
<gene>
    <name evidence="1" type="ORF">GCM10022226_57210</name>
</gene>
<keyword evidence="2" id="KW-1185">Reference proteome</keyword>
<comment type="caution">
    <text evidence="1">The sequence shown here is derived from an EMBL/GenBank/DDBJ whole genome shotgun (WGS) entry which is preliminary data.</text>
</comment>
<dbReference type="EMBL" id="BAAAZR010000027">
    <property type="protein sequence ID" value="GAA3828909.1"/>
    <property type="molecule type" value="Genomic_DNA"/>
</dbReference>
<accession>A0ABP7IWS6</accession>
<dbReference type="Proteomes" id="UP001500888">
    <property type="component" value="Unassembled WGS sequence"/>
</dbReference>
<sequence>MGATGPAGPQGVAGPVGPAGTVICCSDRWGVIGRNSDGGPSAVYRTGPYGRSSPTDSAASVPPPYGLGSLGLIVGDSPDKIAFGNETNFAELPVSDLITLKYWAYAGTTSATVSVPGLSIEVDPNVGTTDYANLIYLPDSSTTPSAPGSQLPNTWQQYDASAAGSQWYATGATGILINCTLASPCTFDQLKARLPDAVITLSLGFTMDTPFIGAVDGLQVNNTLYDFEPLGVHKTAVVP</sequence>
<organism evidence="1 2">
    <name type="scientific">Sphaerisporangium flaviroseum</name>
    <dbReference type="NCBI Taxonomy" id="509199"/>
    <lineage>
        <taxon>Bacteria</taxon>
        <taxon>Bacillati</taxon>
        <taxon>Actinomycetota</taxon>
        <taxon>Actinomycetes</taxon>
        <taxon>Streptosporangiales</taxon>
        <taxon>Streptosporangiaceae</taxon>
        <taxon>Sphaerisporangium</taxon>
    </lineage>
</organism>